<feature type="signal peptide" evidence="2">
    <location>
        <begin position="1"/>
        <end position="22"/>
    </location>
</feature>
<feature type="transmembrane region" description="Helical" evidence="1">
    <location>
        <begin position="40"/>
        <end position="61"/>
    </location>
</feature>
<keyword evidence="1" id="KW-1133">Transmembrane helix</keyword>
<comment type="caution">
    <text evidence="4">The sequence shown here is derived from an EMBL/GenBank/DDBJ whole genome shotgun (WGS) entry which is preliminary data.</text>
</comment>
<feature type="transmembrane region" description="Helical" evidence="1">
    <location>
        <begin position="125"/>
        <end position="145"/>
    </location>
</feature>
<keyword evidence="1" id="KW-0812">Transmembrane</keyword>
<protein>
    <recommendedName>
        <fullName evidence="3">EamA domain-containing protein</fullName>
    </recommendedName>
</protein>
<dbReference type="GO" id="GO:0016020">
    <property type="term" value="C:membrane"/>
    <property type="evidence" value="ECO:0007669"/>
    <property type="project" value="InterPro"/>
</dbReference>
<dbReference type="InterPro" id="IPR000620">
    <property type="entry name" value="EamA_dom"/>
</dbReference>
<gene>
    <name evidence="4" type="ORF">BSTOLATCC_MIC18754</name>
</gene>
<proteinExistence type="predicted"/>
<accession>A0AAU9IV28</accession>
<feature type="transmembrane region" description="Helical" evidence="1">
    <location>
        <begin position="184"/>
        <end position="206"/>
    </location>
</feature>
<dbReference type="EMBL" id="CAJZBQ010000018">
    <property type="protein sequence ID" value="CAG9317508.1"/>
    <property type="molecule type" value="Genomic_DNA"/>
</dbReference>
<dbReference type="InterPro" id="IPR037185">
    <property type="entry name" value="EmrE-like"/>
</dbReference>
<evidence type="ECO:0000313" key="5">
    <source>
        <dbReference type="Proteomes" id="UP001162131"/>
    </source>
</evidence>
<keyword evidence="1" id="KW-0472">Membrane</keyword>
<organism evidence="4 5">
    <name type="scientific">Blepharisma stoltei</name>
    <dbReference type="NCBI Taxonomy" id="1481888"/>
    <lineage>
        <taxon>Eukaryota</taxon>
        <taxon>Sar</taxon>
        <taxon>Alveolata</taxon>
        <taxon>Ciliophora</taxon>
        <taxon>Postciliodesmatophora</taxon>
        <taxon>Heterotrichea</taxon>
        <taxon>Heterotrichida</taxon>
        <taxon>Blepharismidae</taxon>
        <taxon>Blepharisma</taxon>
    </lineage>
</organism>
<feature type="transmembrane region" description="Helical" evidence="1">
    <location>
        <begin position="101"/>
        <end position="118"/>
    </location>
</feature>
<feature type="transmembrane region" description="Helical" evidence="1">
    <location>
        <begin position="73"/>
        <end position="95"/>
    </location>
</feature>
<feature type="domain" description="EamA" evidence="3">
    <location>
        <begin position="154"/>
        <end position="294"/>
    </location>
</feature>
<dbReference type="SUPFAM" id="SSF103481">
    <property type="entry name" value="Multidrug resistance efflux transporter EmrE"/>
    <property type="match status" value="2"/>
</dbReference>
<feature type="chain" id="PRO_5043459884" description="EamA domain-containing protein" evidence="2">
    <location>
        <begin position="23"/>
        <end position="327"/>
    </location>
</feature>
<feature type="transmembrane region" description="Helical" evidence="1">
    <location>
        <begin position="221"/>
        <end position="239"/>
    </location>
</feature>
<evidence type="ECO:0000259" key="3">
    <source>
        <dbReference type="Pfam" id="PF00892"/>
    </source>
</evidence>
<evidence type="ECO:0000256" key="1">
    <source>
        <dbReference type="SAM" id="Phobius"/>
    </source>
</evidence>
<dbReference type="PANTHER" id="PTHR22911">
    <property type="entry name" value="ACYL-MALONYL CONDENSING ENZYME-RELATED"/>
    <property type="match status" value="1"/>
</dbReference>
<feature type="transmembrane region" description="Helical" evidence="1">
    <location>
        <begin position="151"/>
        <end position="172"/>
    </location>
</feature>
<dbReference type="Pfam" id="PF00892">
    <property type="entry name" value="EamA"/>
    <property type="match status" value="1"/>
</dbReference>
<dbReference type="PANTHER" id="PTHR22911:SF76">
    <property type="entry name" value="EAMA DOMAIN-CONTAINING PROTEIN"/>
    <property type="match status" value="1"/>
</dbReference>
<evidence type="ECO:0000256" key="2">
    <source>
        <dbReference type="SAM" id="SignalP"/>
    </source>
</evidence>
<feature type="transmembrane region" description="Helical" evidence="1">
    <location>
        <begin position="277"/>
        <end position="298"/>
    </location>
</feature>
<evidence type="ECO:0000313" key="4">
    <source>
        <dbReference type="EMBL" id="CAG9317508.1"/>
    </source>
</evidence>
<name>A0AAU9IV28_9CILI</name>
<keyword evidence="5" id="KW-1185">Reference proteome</keyword>
<dbReference type="Proteomes" id="UP001162131">
    <property type="component" value="Unassembled WGS sequence"/>
</dbReference>
<keyword evidence="2" id="KW-0732">Signal</keyword>
<sequence length="327" mass="35973">MSIRVILYYTTLFLAIAAGSSAAAAFEKIVSVSPYMKSCWRLQLTALFQFIPGFFECFNNWQESKQMIIRFWPVSRISGICLAALFCLWCVSLNLTSVSHSLLFLSASPLVIVAIFFFKCEKISVFEILGVAVGFLGLSVCIFESKGSESSSWYGDALAFGCAIALAIYILINKTVMTSEAPLWTYLAIVNLQAAIISYICALISGDEPIAGIQWIYTDDWLMAMYLGLIPGALGNAAFTHLIKHIPALVISVFMNFQPLIGSFIGWCVGIEGIPSIYTWMGGIIVIIGNTIVSISSARNRKTDKRQLLKGKNELAMPLVDFKSIKV</sequence>
<dbReference type="AlphaFoldDB" id="A0AAU9IV28"/>
<reference evidence="4" key="1">
    <citation type="submission" date="2021-09" db="EMBL/GenBank/DDBJ databases">
        <authorList>
            <consortium name="AG Swart"/>
            <person name="Singh M."/>
            <person name="Singh A."/>
            <person name="Seah K."/>
            <person name="Emmerich C."/>
        </authorList>
    </citation>
    <scope>NUCLEOTIDE SEQUENCE</scope>
    <source>
        <strain evidence="4">ATCC30299</strain>
    </source>
</reference>
<feature type="transmembrane region" description="Helical" evidence="1">
    <location>
        <begin position="246"/>
        <end position="265"/>
    </location>
</feature>